<keyword evidence="1" id="KW-0479">Metal-binding</keyword>
<feature type="region of interest" description="Disordered" evidence="5">
    <location>
        <begin position="116"/>
        <end position="152"/>
    </location>
</feature>
<dbReference type="Gene3D" id="3.30.40.10">
    <property type="entry name" value="Zinc/RING finger domain, C3HC4 (zinc finger)"/>
    <property type="match status" value="1"/>
</dbReference>
<feature type="domain" description="RING-type" evidence="6">
    <location>
        <begin position="206"/>
        <end position="246"/>
    </location>
</feature>
<dbReference type="EMBL" id="JNVN01002949">
    <property type="protein sequence ID" value="KHJ31372.1"/>
    <property type="molecule type" value="Genomic_DNA"/>
</dbReference>
<dbReference type="PANTHER" id="PTHR47094">
    <property type="entry name" value="ELFLESS, ISOFORM B"/>
    <property type="match status" value="1"/>
</dbReference>
<dbReference type="Proteomes" id="UP000030854">
    <property type="component" value="Unassembled WGS sequence"/>
</dbReference>
<dbReference type="GO" id="GO:0032183">
    <property type="term" value="F:SUMO binding"/>
    <property type="evidence" value="ECO:0007669"/>
    <property type="project" value="TreeGrafter"/>
</dbReference>
<dbReference type="GO" id="GO:0061630">
    <property type="term" value="F:ubiquitin protein ligase activity"/>
    <property type="evidence" value="ECO:0007669"/>
    <property type="project" value="InterPro"/>
</dbReference>
<keyword evidence="2 4" id="KW-0863">Zinc-finger</keyword>
<dbReference type="GO" id="GO:0008270">
    <property type="term" value="F:zinc ion binding"/>
    <property type="evidence" value="ECO:0007669"/>
    <property type="project" value="UniProtKB-KW"/>
</dbReference>
<dbReference type="AlphaFoldDB" id="A0A0B1NYD4"/>
<gene>
    <name evidence="7" type="ORF">EV44_g6034</name>
</gene>
<dbReference type="InterPro" id="IPR049627">
    <property type="entry name" value="SLX8"/>
</dbReference>
<dbReference type="Pfam" id="PF13920">
    <property type="entry name" value="zf-C3HC4_3"/>
    <property type="match status" value="1"/>
</dbReference>
<keyword evidence="8" id="KW-1185">Reference proteome</keyword>
<dbReference type="InterPro" id="IPR001841">
    <property type="entry name" value="Znf_RING"/>
</dbReference>
<accession>A0A0B1NYD4</accession>
<feature type="compositionally biased region" description="Polar residues" evidence="5">
    <location>
        <begin position="21"/>
        <end position="46"/>
    </location>
</feature>
<feature type="region of interest" description="Disordered" evidence="5">
    <location>
        <begin position="1"/>
        <end position="46"/>
    </location>
</feature>
<dbReference type="GO" id="GO:0006511">
    <property type="term" value="P:ubiquitin-dependent protein catabolic process"/>
    <property type="evidence" value="ECO:0007669"/>
    <property type="project" value="TreeGrafter"/>
</dbReference>
<evidence type="ECO:0000259" key="6">
    <source>
        <dbReference type="PROSITE" id="PS50089"/>
    </source>
</evidence>
<dbReference type="GO" id="GO:0140082">
    <property type="term" value="F:SUMO-ubiquitin ligase activity"/>
    <property type="evidence" value="ECO:0007669"/>
    <property type="project" value="TreeGrafter"/>
</dbReference>
<dbReference type="PROSITE" id="PS50089">
    <property type="entry name" value="ZF_RING_2"/>
    <property type="match status" value="1"/>
</dbReference>
<evidence type="ECO:0000256" key="2">
    <source>
        <dbReference type="ARBA" id="ARBA00022771"/>
    </source>
</evidence>
<evidence type="ECO:0000313" key="7">
    <source>
        <dbReference type="EMBL" id="KHJ31372.1"/>
    </source>
</evidence>
<reference evidence="7 8" key="1">
    <citation type="journal article" date="2014" name="BMC Genomics">
        <title>Adaptive genomic structural variation in the grape powdery mildew pathogen, Erysiphe necator.</title>
        <authorList>
            <person name="Jones L."/>
            <person name="Riaz S."/>
            <person name="Morales-Cruz A."/>
            <person name="Amrine K.C."/>
            <person name="McGuire B."/>
            <person name="Gubler W.D."/>
            <person name="Walker M.A."/>
            <person name="Cantu D."/>
        </authorList>
    </citation>
    <scope>NUCLEOTIDE SEQUENCE [LARGE SCALE GENOMIC DNA]</scope>
    <source>
        <strain evidence="8">c</strain>
    </source>
</reference>
<dbReference type="SMART" id="SM00184">
    <property type="entry name" value="RING"/>
    <property type="match status" value="1"/>
</dbReference>
<dbReference type="InterPro" id="IPR013083">
    <property type="entry name" value="Znf_RING/FYVE/PHD"/>
</dbReference>
<name>A0A0B1NYD4_UNCNE</name>
<protein>
    <submittedName>
        <fullName evidence="7">Putative slx8 protein</fullName>
    </submittedName>
</protein>
<dbReference type="OMA" id="NLMEANK"/>
<evidence type="ECO:0000313" key="8">
    <source>
        <dbReference type="Proteomes" id="UP000030854"/>
    </source>
</evidence>
<dbReference type="GO" id="GO:0033768">
    <property type="term" value="C:SUMO-targeted ubiquitin ligase complex"/>
    <property type="evidence" value="ECO:0007669"/>
    <property type="project" value="TreeGrafter"/>
</dbReference>
<proteinExistence type="predicted"/>
<evidence type="ECO:0000256" key="4">
    <source>
        <dbReference type="PROSITE-ProRule" id="PRU00175"/>
    </source>
</evidence>
<dbReference type="SUPFAM" id="SSF57850">
    <property type="entry name" value="RING/U-box"/>
    <property type="match status" value="1"/>
</dbReference>
<dbReference type="PROSITE" id="PS00518">
    <property type="entry name" value="ZF_RING_1"/>
    <property type="match status" value="1"/>
</dbReference>
<dbReference type="STRING" id="52586.A0A0B1NYD4"/>
<keyword evidence="3" id="KW-0862">Zinc</keyword>
<evidence type="ECO:0000256" key="3">
    <source>
        <dbReference type="ARBA" id="ARBA00022833"/>
    </source>
</evidence>
<dbReference type="InterPro" id="IPR017907">
    <property type="entry name" value="Znf_RING_CS"/>
</dbReference>
<evidence type="ECO:0000256" key="1">
    <source>
        <dbReference type="ARBA" id="ARBA00022723"/>
    </source>
</evidence>
<sequence length="284" mass="31766">MNSSADNNVEDLSRSKIQDSLPRSQPITSNNEKNFNSSLLPSSTNENLRTHRNTASISTSVNLEDPSFTLDSDDYLFVTPPPFNQESITPQTPPHPSSDYGDLIEYDELVFDLTDSPPVTVSEETGKRLATSTTDERPTKNARVNSSGDASKTRIKMSEEIDMVDLRDVDTMAQWEEKKAKEAAEALKERNLMEANKPFKLSDFQCIICMDSPTDLTITHCGHLFCSECLHQALHMGDKKCCPVCRSAVYLPRPGSRQTKNGIFALEIKLMTKTKKDKRIKGRA</sequence>
<organism evidence="7 8">
    <name type="scientific">Uncinula necator</name>
    <name type="common">Grape powdery mildew</name>
    <dbReference type="NCBI Taxonomy" id="52586"/>
    <lineage>
        <taxon>Eukaryota</taxon>
        <taxon>Fungi</taxon>
        <taxon>Dikarya</taxon>
        <taxon>Ascomycota</taxon>
        <taxon>Pezizomycotina</taxon>
        <taxon>Leotiomycetes</taxon>
        <taxon>Erysiphales</taxon>
        <taxon>Erysiphaceae</taxon>
        <taxon>Erysiphe</taxon>
    </lineage>
</organism>
<comment type="caution">
    <text evidence="7">The sequence shown here is derived from an EMBL/GenBank/DDBJ whole genome shotgun (WGS) entry which is preliminary data.</text>
</comment>
<dbReference type="PANTHER" id="PTHR47094:SF1">
    <property type="entry name" value="RING-TYPE E3 UBIQUITIN TRANSFERASE"/>
    <property type="match status" value="1"/>
</dbReference>
<dbReference type="HOGENOM" id="CLU_980694_0_0_1"/>
<evidence type="ECO:0000256" key="5">
    <source>
        <dbReference type="SAM" id="MobiDB-lite"/>
    </source>
</evidence>